<evidence type="ECO:0000256" key="13">
    <source>
        <dbReference type="SAM" id="MobiDB-lite"/>
    </source>
</evidence>
<dbReference type="HAMAP" id="MF_01151">
    <property type="entry name" value="GrpE"/>
    <property type="match status" value="1"/>
</dbReference>
<evidence type="ECO:0000256" key="10">
    <source>
        <dbReference type="HAMAP-Rule" id="MF_01151"/>
    </source>
</evidence>
<evidence type="ECO:0000256" key="2">
    <source>
        <dbReference type="ARBA" id="ARBA00009054"/>
    </source>
</evidence>
<dbReference type="OrthoDB" id="9812586at2"/>
<evidence type="ECO:0000256" key="11">
    <source>
        <dbReference type="RuleBase" id="RU000639"/>
    </source>
</evidence>
<organism evidence="14 15">
    <name type="scientific">Ruminococcus flavefaciens</name>
    <dbReference type="NCBI Taxonomy" id="1265"/>
    <lineage>
        <taxon>Bacteria</taxon>
        <taxon>Bacillati</taxon>
        <taxon>Bacillota</taxon>
        <taxon>Clostridia</taxon>
        <taxon>Eubacteriales</taxon>
        <taxon>Oscillospiraceae</taxon>
        <taxon>Ruminococcus</taxon>
    </lineage>
</organism>
<dbReference type="PANTHER" id="PTHR21237">
    <property type="entry name" value="GRPE PROTEIN"/>
    <property type="match status" value="1"/>
</dbReference>
<dbReference type="GO" id="GO:0005737">
    <property type="term" value="C:cytoplasm"/>
    <property type="evidence" value="ECO:0007669"/>
    <property type="project" value="UniProtKB-SubCell"/>
</dbReference>
<proteinExistence type="inferred from homology"/>
<keyword evidence="4 10" id="KW-0963">Cytoplasm</keyword>
<sequence>MEKNENISEELDELAGDTAAADENTDALDEDDAASEYNDTATQFSDLEDALAEANDKYLRLYAEYDNYRKRTAKEKTETYQNASAQCIEKILPVLDSFERSLEAECTDENFKNGMAMIYNQLKNFLTQMNVTEIEALGAEFDPNVHNAIQQLDGTDYASNHVCSVFQKGYMLGDKLVRPAMVAVAV</sequence>
<evidence type="ECO:0000256" key="6">
    <source>
        <dbReference type="ARBA" id="ARBA00023186"/>
    </source>
</evidence>
<dbReference type="GO" id="GO:0042803">
    <property type="term" value="F:protein homodimerization activity"/>
    <property type="evidence" value="ECO:0007669"/>
    <property type="project" value="InterPro"/>
</dbReference>
<dbReference type="PANTHER" id="PTHR21237:SF23">
    <property type="entry name" value="GRPE PROTEIN HOMOLOG, MITOCHONDRIAL"/>
    <property type="match status" value="1"/>
</dbReference>
<protein>
    <recommendedName>
        <fullName evidence="8 10">Protein GrpE</fullName>
    </recommendedName>
    <alternativeName>
        <fullName evidence="9 10">HSP-70 cofactor</fullName>
    </alternativeName>
</protein>
<feature type="compositionally biased region" description="Acidic residues" evidence="13">
    <location>
        <begin position="23"/>
        <end position="34"/>
    </location>
</feature>
<comment type="function">
    <text evidence="7 10 11">Participates actively in the response to hyperosmotic and heat shock by preventing the aggregation of stress-denatured proteins, in association with DnaK and GrpE. It is the nucleotide exchange factor for DnaK and may function as a thermosensor. Unfolded proteins bind initially to DnaJ; upon interaction with the DnaJ-bound protein, DnaK hydrolyzes its bound ATP, resulting in the formation of a stable complex. GrpE releases ADP from DnaK; ATP binding to DnaK triggers the release of the substrate protein, thus completing the reaction cycle. Several rounds of ATP-dependent interactions between DnaJ, DnaK and GrpE are required for fully efficient folding.</text>
</comment>
<evidence type="ECO:0000256" key="1">
    <source>
        <dbReference type="ARBA" id="ARBA00004496"/>
    </source>
</evidence>
<dbReference type="Pfam" id="PF01025">
    <property type="entry name" value="GrpE"/>
    <property type="match status" value="1"/>
</dbReference>
<comment type="subunit">
    <text evidence="3 10">Homodimer.</text>
</comment>
<comment type="similarity">
    <text evidence="2 10 12">Belongs to the GrpE family.</text>
</comment>
<dbReference type="GO" id="GO:0006457">
    <property type="term" value="P:protein folding"/>
    <property type="evidence" value="ECO:0007669"/>
    <property type="project" value="InterPro"/>
</dbReference>
<dbReference type="PRINTS" id="PR00773">
    <property type="entry name" value="GRPEPROTEIN"/>
</dbReference>
<evidence type="ECO:0000256" key="8">
    <source>
        <dbReference type="ARBA" id="ARBA00072274"/>
    </source>
</evidence>
<dbReference type="InterPro" id="IPR013805">
    <property type="entry name" value="GrpE_CC"/>
</dbReference>
<dbReference type="EMBL" id="FRCT01000001">
    <property type="protein sequence ID" value="SHM14838.1"/>
    <property type="molecule type" value="Genomic_DNA"/>
</dbReference>
<comment type="subcellular location">
    <subcellularLocation>
        <location evidence="1 10">Cytoplasm</location>
    </subcellularLocation>
</comment>
<dbReference type="Gene3D" id="2.30.22.10">
    <property type="entry name" value="Head domain of nucleotide exchange factor GrpE"/>
    <property type="match status" value="1"/>
</dbReference>
<evidence type="ECO:0000256" key="4">
    <source>
        <dbReference type="ARBA" id="ARBA00022490"/>
    </source>
</evidence>
<dbReference type="GO" id="GO:0051087">
    <property type="term" value="F:protein-folding chaperone binding"/>
    <property type="evidence" value="ECO:0007669"/>
    <property type="project" value="InterPro"/>
</dbReference>
<feature type="region of interest" description="Disordered" evidence="13">
    <location>
        <begin position="1"/>
        <end position="41"/>
    </location>
</feature>
<dbReference type="NCBIfam" id="NF010738">
    <property type="entry name" value="PRK14140.1"/>
    <property type="match status" value="1"/>
</dbReference>
<dbReference type="Gene3D" id="3.90.20.20">
    <property type="match status" value="1"/>
</dbReference>
<dbReference type="SUPFAM" id="SSF58014">
    <property type="entry name" value="Coiled-coil domain of nucleotide exchange factor GrpE"/>
    <property type="match status" value="1"/>
</dbReference>
<evidence type="ECO:0000313" key="15">
    <source>
        <dbReference type="Proteomes" id="UP000184394"/>
    </source>
</evidence>
<gene>
    <name evidence="10" type="primary">grpE</name>
    <name evidence="14" type="ORF">SAMN04487860_101262</name>
</gene>
<dbReference type="GO" id="GO:0000774">
    <property type="term" value="F:adenyl-nucleotide exchange factor activity"/>
    <property type="evidence" value="ECO:0007669"/>
    <property type="project" value="InterPro"/>
</dbReference>
<dbReference type="FunFam" id="2.30.22.10:FF:000001">
    <property type="entry name" value="Protein GrpE"/>
    <property type="match status" value="1"/>
</dbReference>
<evidence type="ECO:0000256" key="3">
    <source>
        <dbReference type="ARBA" id="ARBA00011738"/>
    </source>
</evidence>
<reference evidence="14 15" key="1">
    <citation type="submission" date="2016-11" db="EMBL/GenBank/DDBJ databases">
        <authorList>
            <person name="Jaros S."/>
            <person name="Januszkiewicz K."/>
            <person name="Wedrychowicz H."/>
        </authorList>
    </citation>
    <scope>NUCLEOTIDE SEQUENCE [LARGE SCALE GENOMIC DNA]</scope>
    <source>
        <strain evidence="14 15">Y1</strain>
    </source>
</reference>
<dbReference type="PROSITE" id="PS01071">
    <property type="entry name" value="GRPE"/>
    <property type="match status" value="1"/>
</dbReference>
<keyword evidence="5 10" id="KW-0346">Stress response</keyword>
<evidence type="ECO:0000256" key="9">
    <source>
        <dbReference type="ARBA" id="ARBA00076414"/>
    </source>
</evidence>
<dbReference type="AlphaFoldDB" id="A0A1M7GFE5"/>
<dbReference type="RefSeq" id="WP_072947946.1">
    <property type="nucleotide sequence ID" value="NZ_FRCT01000001.1"/>
</dbReference>
<dbReference type="InterPro" id="IPR009012">
    <property type="entry name" value="GrpE_head"/>
</dbReference>
<dbReference type="CDD" id="cd00446">
    <property type="entry name" value="GrpE"/>
    <property type="match status" value="1"/>
</dbReference>
<dbReference type="GO" id="GO:0051082">
    <property type="term" value="F:unfolded protein binding"/>
    <property type="evidence" value="ECO:0007669"/>
    <property type="project" value="TreeGrafter"/>
</dbReference>
<accession>A0A1M7GFE5</accession>
<dbReference type="SUPFAM" id="SSF51064">
    <property type="entry name" value="Head domain of nucleotide exchange factor GrpE"/>
    <property type="match status" value="1"/>
</dbReference>
<dbReference type="InterPro" id="IPR000740">
    <property type="entry name" value="GrpE"/>
</dbReference>
<keyword evidence="6 10" id="KW-0143">Chaperone</keyword>
<evidence type="ECO:0000256" key="5">
    <source>
        <dbReference type="ARBA" id="ARBA00023016"/>
    </source>
</evidence>
<evidence type="ECO:0000256" key="12">
    <source>
        <dbReference type="RuleBase" id="RU004478"/>
    </source>
</evidence>
<name>A0A1M7GFE5_RUMFL</name>
<evidence type="ECO:0000313" key="14">
    <source>
        <dbReference type="EMBL" id="SHM14838.1"/>
    </source>
</evidence>
<evidence type="ECO:0000256" key="7">
    <source>
        <dbReference type="ARBA" id="ARBA00053401"/>
    </source>
</evidence>
<dbReference type="Proteomes" id="UP000184394">
    <property type="component" value="Unassembled WGS sequence"/>
</dbReference>